<evidence type="ECO:0000313" key="3">
    <source>
        <dbReference type="Proteomes" id="UP001241758"/>
    </source>
</evidence>
<organism evidence="2 3">
    <name type="scientific">Actinoplanes sandaracinus</name>
    <dbReference type="NCBI Taxonomy" id="3045177"/>
    <lineage>
        <taxon>Bacteria</taxon>
        <taxon>Bacillati</taxon>
        <taxon>Actinomycetota</taxon>
        <taxon>Actinomycetes</taxon>
        <taxon>Micromonosporales</taxon>
        <taxon>Micromonosporaceae</taxon>
        <taxon>Actinoplanes</taxon>
    </lineage>
</organism>
<evidence type="ECO:0000313" key="2">
    <source>
        <dbReference type="EMBL" id="MDI6104020.1"/>
    </source>
</evidence>
<evidence type="ECO:0000256" key="1">
    <source>
        <dbReference type="SAM" id="SignalP"/>
    </source>
</evidence>
<proteinExistence type="predicted"/>
<keyword evidence="1" id="KW-0732">Signal</keyword>
<comment type="caution">
    <text evidence="2">The sequence shown here is derived from an EMBL/GenBank/DDBJ whole genome shotgun (WGS) entry which is preliminary data.</text>
</comment>
<sequence>MSRIRLIVGRLALVATVALAALAVAGPVQAAPRNWIYNDPSLRSVSIGVSVAADGYHDQLLAPGKNTSQAPLYWDAARGFFIGDGFCAQIWKRSGTTGSWTRHGPDAQGPSFEYLTESRYWKIVPYRARTSGSCV</sequence>
<dbReference type="Proteomes" id="UP001241758">
    <property type="component" value="Unassembled WGS sequence"/>
</dbReference>
<accession>A0ABT6WWC0</accession>
<name>A0ABT6WWC0_9ACTN</name>
<reference evidence="2 3" key="1">
    <citation type="submission" date="2023-05" db="EMBL/GenBank/DDBJ databases">
        <title>Actinoplanes sp. NEAU-A12 genome sequencing.</title>
        <authorList>
            <person name="Wang Z.-S."/>
        </authorList>
    </citation>
    <scope>NUCLEOTIDE SEQUENCE [LARGE SCALE GENOMIC DNA]</scope>
    <source>
        <strain evidence="2 3">NEAU-A12</strain>
    </source>
</reference>
<feature type="signal peptide" evidence="1">
    <location>
        <begin position="1"/>
        <end position="30"/>
    </location>
</feature>
<dbReference type="RefSeq" id="WP_282765275.1">
    <property type="nucleotide sequence ID" value="NZ_JASCTH010000029.1"/>
</dbReference>
<feature type="chain" id="PRO_5045923079" evidence="1">
    <location>
        <begin position="31"/>
        <end position="135"/>
    </location>
</feature>
<gene>
    <name evidence="2" type="ORF">QLQ12_36065</name>
</gene>
<dbReference type="EMBL" id="JASCTH010000029">
    <property type="protein sequence ID" value="MDI6104020.1"/>
    <property type="molecule type" value="Genomic_DNA"/>
</dbReference>
<keyword evidence="3" id="KW-1185">Reference proteome</keyword>
<protein>
    <submittedName>
        <fullName evidence="2">Uncharacterized protein</fullName>
    </submittedName>
</protein>